<dbReference type="InterPro" id="IPR018232">
    <property type="entry name" value="Glyco_hydro_37_CS"/>
</dbReference>
<keyword evidence="3 4" id="KW-0326">Glycosidase</keyword>
<evidence type="ECO:0000256" key="4">
    <source>
        <dbReference type="RuleBase" id="RU361180"/>
    </source>
</evidence>
<evidence type="ECO:0000313" key="7">
    <source>
        <dbReference type="Proteomes" id="UP000799753"/>
    </source>
</evidence>
<dbReference type="PANTHER" id="PTHR23403:SF1">
    <property type="entry name" value="TREHALASE"/>
    <property type="match status" value="1"/>
</dbReference>
<evidence type="ECO:0000313" key="6">
    <source>
        <dbReference type="EMBL" id="KAF2637567.1"/>
    </source>
</evidence>
<dbReference type="InterPro" id="IPR012341">
    <property type="entry name" value="6hp_glycosidase-like_sf"/>
</dbReference>
<dbReference type="OrthoDB" id="3542292at2759"/>
<comment type="similarity">
    <text evidence="1 4">Belongs to the glycosyl hydrolase 37 family.</text>
</comment>
<dbReference type="GO" id="GO:0005993">
    <property type="term" value="P:trehalose catabolic process"/>
    <property type="evidence" value="ECO:0007669"/>
    <property type="project" value="TreeGrafter"/>
</dbReference>
<dbReference type="InterPro" id="IPR008928">
    <property type="entry name" value="6-hairpin_glycosidase_sf"/>
</dbReference>
<dbReference type="GO" id="GO:0004555">
    <property type="term" value="F:alpha,alpha-trehalase activity"/>
    <property type="evidence" value="ECO:0007669"/>
    <property type="project" value="UniProtKB-EC"/>
</dbReference>
<dbReference type="Proteomes" id="UP000799753">
    <property type="component" value="Unassembled WGS sequence"/>
</dbReference>
<organism evidence="6 7">
    <name type="scientific">Massarina eburnea CBS 473.64</name>
    <dbReference type="NCBI Taxonomy" id="1395130"/>
    <lineage>
        <taxon>Eukaryota</taxon>
        <taxon>Fungi</taxon>
        <taxon>Dikarya</taxon>
        <taxon>Ascomycota</taxon>
        <taxon>Pezizomycotina</taxon>
        <taxon>Dothideomycetes</taxon>
        <taxon>Pleosporomycetidae</taxon>
        <taxon>Pleosporales</taxon>
        <taxon>Massarineae</taxon>
        <taxon>Massarinaceae</taxon>
        <taxon>Massarina</taxon>
    </lineage>
</organism>
<dbReference type="EMBL" id="MU006793">
    <property type="protein sequence ID" value="KAF2637567.1"/>
    <property type="molecule type" value="Genomic_DNA"/>
</dbReference>
<keyword evidence="5" id="KW-0732">Signal</keyword>
<dbReference type="InterPro" id="IPR001661">
    <property type="entry name" value="Glyco_hydro_37"/>
</dbReference>
<proteinExistence type="inferred from homology"/>
<reference evidence="6" key="1">
    <citation type="journal article" date="2020" name="Stud. Mycol.">
        <title>101 Dothideomycetes genomes: a test case for predicting lifestyles and emergence of pathogens.</title>
        <authorList>
            <person name="Haridas S."/>
            <person name="Albert R."/>
            <person name="Binder M."/>
            <person name="Bloem J."/>
            <person name="Labutti K."/>
            <person name="Salamov A."/>
            <person name="Andreopoulos B."/>
            <person name="Baker S."/>
            <person name="Barry K."/>
            <person name="Bills G."/>
            <person name="Bluhm B."/>
            <person name="Cannon C."/>
            <person name="Castanera R."/>
            <person name="Culley D."/>
            <person name="Daum C."/>
            <person name="Ezra D."/>
            <person name="Gonzalez J."/>
            <person name="Henrissat B."/>
            <person name="Kuo A."/>
            <person name="Liang C."/>
            <person name="Lipzen A."/>
            <person name="Lutzoni F."/>
            <person name="Magnuson J."/>
            <person name="Mondo S."/>
            <person name="Nolan M."/>
            <person name="Ohm R."/>
            <person name="Pangilinan J."/>
            <person name="Park H.-J."/>
            <person name="Ramirez L."/>
            <person name="Alfaro M."/>
            <person name="Sun H."/>
            <person name="Tritt A."/>
            <person name="Yoshinaga Y."/>
            <person name="Zwiers L.-H."/>
            <person name="Turgeon B."/>
            <person name="Goodwin S."/>
            <person name="Spatafora J."/>
            <person name="Crous P."/>
            <person name="Grigoriev I."/>
        </authorList>
    </citation>
    <scope>NUCLEOTIDE SEQUENCE</scope>
    <source>
        <strain evidence="6">CBS 473.64</strain>
    </source>
</reference>
<keyword evidence="2 4" id="KW-0378">Hydrolase</keyword>
<protein>
    <recommendedName>
        <fullName evidence="4">Trehalase</fullName>
        <ecNumber evidence="4">3.2.1.28</ecNumber>
    </recommendedName>
    <alternativeName>
        <fullName evidence="4">Alpha-trehalose glucohydrolase</fullName>
    </alternativeName>
</protein>
<evidence type="ECO:0000256" key="5">
    <source>
        <dbReference type="SAM" id="SignalP"/>
    </source>
</evidence>
<gene>
    <name evidence="6" type="ORF">P280DRAFT_458110</name>
</gene>
<dbReference type="PANTHER" id="PTHR23403">
    <property type="entry name" value="TREHALASE"/>
    <property type="match status" value="1"/>
</dbReference>
<dbReference type="Gene3D" id="1.50.10.10">
    <property type="match status" value="1"/>
</dbReference>
<accession>A0A6A6RQT7</accession>
<dbReference type="Pfam" id="PF01204">
    <property type="entry name" value="Trehalase"/>
    <property type="match status" value="1"/>
</dbReference>
<evidence type="ECO:0000256" key="1">
    <source>
        <dbReference type="ARBA" id="ARBA00005615"/>
    </source>
</evidence>
<dbReference type="SUPFAM" id="SSF48208">
    <property type="entry name" value="Six-hairpin glycosidases"/>
    <property type="match status" value="1"/>
</dbReference>
<sequence>MKVVQISWTAVSLAALPLASALYENGSIIAPCDSPIYCYGDLLREIELARPFADSKTFVDLPTTRPLNEVIAAFNQLEKPIQNNTALNDFLSQYFGQAGSELEAIPTTQLETQPDFLDGINSTTVAEFVSKVIDIWPDLTRRYVGASNNCTECVNSFLPVNHTFVVAGGRFREPYYWDSFWVIEGLLRTKGSFTQIAENIIENFLDFVESFGFVPNGARKYYLNRSQPPLLTQMVRVYVEYTQNYTILERALPLLEAEYEFWVNNRTVTLERVGRNFTLNHYAVLNSQPRPESYYEDYATANNQSYYNEEGQIFNATHNLNDTQKAQLYANLASGAESGWDYSSRWLANPEDAVSDTFFPLRSLNTVNIIPVDLNSILYYNEITIADFQRRTGNYSAAKVWADRAAQRSEAMTALLWDAEHYSYFDYNLTSGAKNIYIIADNTTVRDDLTGAPAGQQVFFNPAQFYPFWTGAAPAEVKNDPTAMRRVYARIEELLENRPGAIAASNLQTGQQWDEPNVWPPLEYIIIQGLLNTPLESATSSEQTTTDYVWTQDLALKLSQRYLDSTFCTWRVTGGSTSETAQLQGAQGNGTMFEKYSDESTNARGGGGEYTVVEGFGWTNGVLIWAADIFGEQLKTPDCGNISAVEIPGTKRKRSAVELHRRDAAWVKEFN</sequence>
<feature type="signal peptide" evidence="5">
    <location>
        <begin position="1"/>
        <end position="21"/>
    </location>
</feature>
<keyword evidence="7" id="KW-1185">Reference proteome</keyword>
<evidence type="ECO:0000256" key="2">
    <source>
        <dbReference type="ARBA" id="ARBA00022801"/>
    </source>
</evidence>
<dbReference type="AlphaFoldDB" id="A0A6A6RQT7"/>
<feature type="chain" id="PRO_5025655323" description="Trehalase" evidence="5">
    <location>
        <begin position="22"/>
        <end position="671"/>
    </location>
</feature>
<evidence type="ECO:0000256" key="3">
    <source>
        <dbReference type="ARBA" id="ARBA00023295"/>
    </source>
</evidence>
<comment type="catalytic activity">
    <reaction evidence="4">
        <text>alpha,alpha-trehalose + H2O = alpha-D-glucose + beta-D-glucose</text>
        <dbReference type="Rhea" id="RHEA:32675"/>
        <dbReference type="ChEBI" id="CHEBI:15377"/>
        <dbReference type="ChEBI" id="CHEBI:15903"/>
        <dbReference type="ChEBI" id="CHEBI:16551"/>
        <dbReference type="ChEBI" id="CHEBI:17925"/>
        <dbReference type="EC" id="3.2.1.28"/>
    </reaction>
</comment>
<dbReference type="PRINTS" id="PR00744">
    <property type="entry name" value="GLHYDRLASE37"/>
</dbReference>
<name>A0A6A6RQT7_9PLEO</name>
<dbReference type="PROSITE" id="PS00928">
    <property type="entry name" value="TREHALASE_2"/>
    <property type="match status" value="1"/>
</dbReference>
<dbReference type="EC" id="3.2.1.28" evidence="4"/>